<accession>A0ABY6GGW3</accession>
<dbReference type="PANTHER" id="PTHR42885:SF1">
    <property type="entry name" value="THREONINE-PHOSPHATE DECARBOXYLASE"/>
    <property type="match status" value="1"/>
</dbReference>
<dbReference type="InterPro" id="IPR015424">
    <property type="entry name" value="PyrdxlP-dep_Trfase"/>
</dbReference>
<dbReference type="InterPro" id="IPR015422">
    <property type="entry name" value="PyrdxlP-dep_Trfase_small"/>
</dbReference>
<dbReference type="PROSITE" id="PS00105">
    <property type="entry name" value="AA_TRANSFER_CLASS_1"/>
    <property type="match status" value="1"/>
</dbReference>
<evidence type="ECO:0000313" key="6">
    <source>
        <dbReference type="Proteomes" id="UP001163831"/>
    </source>
</evidence>
<dbReference type="Proteomes" id="UP001163831">
    <property type="component" value="Chromosome"/>
</dbReference>
<evidence type="ECO:0000259" key="4">
    <source>
        <dbReference type="Pfam" id="PF00155"/>
    </source>
</evidence>
<sequence length="342" mass="37201">MHHDAVIPDISAFGAHGGSVLAFQRAFPEAPLPWYDLSTGVNPFHYPTGDLPEDALRALPEAETLARLRQAAAKAYECDASLIVAAPGTQAIIGLLPYLLRPPRVYVETPTYTGHEESWRGAGIACTARADLMTSTIDPGCTSILCRPNNPDGRRSTLRELQEYAALIAQSRGTLIIDASFADFETTSYAALLENPAVIMLRSFGKTYGLAGLRLGFAMGRHPMMTRLATAFGPWPVHGLALHTGINALEDAAWRLKMADKLTVHAEKLRAMMAHAGFSFVGGTPLFSLFSHPRAGHFWRSFAAKGVATRRFHDKPEWLRLGTPGNAAMFDRLETAINMATS</sequence>
<evidence type="ECO:0000256" key="1">
    <source>
        <dbReference type="ARBA" id="ARBA00001933"/>
    </source>
</evidence>
<dbReference type="InterPro" id="IPR004838">
    <property type="entry name" value="NHTrfase_class1_PyrdxlP-BS"/>
</dbReference>
<evidence type="ECO:0000256" key="2">
    <source>
        <dbReference type="ARBA" id="ARBA00022898"/>
    </source>
</evidence>
<dbReference type="InterPro" id="IPR004839">
    <property type="entry name" value="Aminotransferase_I/II_large"/>
</dbReference>
<keyword evidence="6" id="KW-1185">Reference proteome</keyword>
<organism evidence="5 6">
    <name type="scientific">Candidatus Kirkpatrickella diaphorinae</name>
    <dbReference type="NCBI Taxonomy" id="2984322"/>
    <lineage>
        <taxon>Bacteria</taxon>
        <taxon>Pseudomonadati</taxon>
        <taxon>Pseudomonadota</taxon>
        <taxon>Alphaproteobacteria</taxon>
        <taxon>Acetobacterales</taxon>
        <taxon>Acetobacteraceae</taxon>
        <taxon>Candidatus Kirkpatrickella</taxon>
    </lineage>
</organism>
<gene>
    <name evidence="5" type="ORF">N5W20_06355</name>
</gene>
<dbReference type="Gene3D" id="3.40.640.10">
    <property type="entry name" value="Type I PLP-dependent aspartate aminotransferase-like (Major domain)"/>
    <property type="match status" value="1"/>
</dbReference>
<dbReference type="PANTHER" id="PTHR42885">
    <property type="entry name" value="HISTIDINOL-PHOSPHATE AMINOTRANSFERASE-RELATED"/>
    <property type="match status" value="1"/>
</dbReference>
<keyword evidence="3" id="KW-0808">Transferase</keyword>
<dbReference type="CDD" id="cd00609">
    <property type="entry name" value="AAT_like"/>
    <property type="match status" value="1"/>
</dbReference>
<dbReference type="EMBL" id="CP107052">
    <property type="protein sequence ID" value="UYH50737.1"/>
    <property type="molecule type" value="Genomic_DNA"/>
</dbReference>
<feature type="domain" description="Aminotransferase class I/classII large" evidence="4">
    <location>
        <begin position="59"/>
        <end position="333"/>
    </location>
</feature>
<keyword evidence="3 5" id="KW-0032">Aminotransferase</keyword>
<evidence type="ECO:0000256" key="3">
    <source>
        <dbReference type="RuleBase" id="RU000481"/>
    </source>
</evidence>
<dbReference type="EC" id="2.6.1.-" evidence="3"/>
<dbReference type="SUPFAM" id="SSF53383">
    <property type="entry name" value="PLP-dependent transferases"/>
    <property type="match status" value="1"/>
</dbReference>
<dbReference type="Pfam" id="PF00155">
    <property type="entry name" value="Aminotran_1_2"/>
    <property type="match status" value="1"/>
</dbReference>
<reference evidence="5" key="1">
    <citation type="submission" date="2022-10" db="EMBL/GenBank/DDBJ databases">
        <title>Candidatus Kirkpatrella diaphorinas gen. nov., sp. nov., an uncultured endosymbiont identified in a population of Diaphorina citri from Hawaii.</title>
        <authorList>
            <person name="Henry E.M."/>
            <person name="Carlson C.R."/>
            <person name="Kuo Y.-W."/>
        </authorList>
    </citation>
    <scope>NUCLEOTIDE SEQUENCE</scope>
    <source>
        <strain evidence="5">CADCRV1</strain>
    </source>
</reference>
<comment type="similarity">
    <text evidence="3">Belongs to the class-I pyridoxal-phosphate-dependent aminotransferase family.</text>
</comment>
<protein>
    <recommendedName>
        <fullName evidence="3">Aminotransferase</fullName>
        <ecNumber evidence="3">2.6.1.-</ecNumber>
    </recommendedName>
</protein>
<proteinExistence type="inferred from homology"/>
<dbReference type="RefSeq" id="WP_319806324.1">
    <property type="nucleotide sequence ID" value="NZ_CP107052.1"/>
</dbReference>
<keyword evidence="2" id="KW-0663">Pyridoxal phosphate</keyword>
<evidence type="ECO:0000313" key="5">
    <source>
        <dbReference type="EMBL" id="UYH50737.1"/>
    </source>
</evidence>
<name>A0ABY6GGW3_9PROT</name>
<dbReference type="Gene3D" id="3.90.1150.10">
    <property type="entry name" value="Aspartate Aminotransferase, domain 1"/>
    <property type="match status" value="1"/>
</dbReference>
<comment type="cofactor">
    <cofactor evidence="1 3">
        <name>pyridoxal 5'-phosphate</name>
        <dbReference type="ChEBI" id="CHEBI:597326"/>
    </cofactor>
</comment>
<dbReference type="GO" id="GO:0008483">
    <property type="term" value="F:transaminase activity"/>
    <property type="evidence" value="ECO:0007669"/>
    <property type="project" value="UniProtKB-KW"/>
</dbReference>
<dbReference type="InterPro" id="IPR015421">
    <property type="entry name" value="PyrdxlP-dep_Trfase_major"/>
</dbReference>